<organism evidence="2 3">
    <name type="scientific">Shimia sagamensis</name>
    <dbReference type="NCBI Taxonomy" id="1566352"/>
    <lineage>
        <taxon>Bacteria</taxon>
        <taxon>Pseudomonadati</taxon>
        <taxon>Pseudomonadota</taxon>
        <taxon>Alphaproteobacteria</taxon>
        <taxon>Rhodobacterales</taxon>
        <taxon>Roseobacteraceae</taxon>
    </lineage>
</organism>
<dbReference type="InterPro" id="IPR018740">
    <property type="entry name" value="DUF2282_membr"/>
</dbReference>
<dbReference type="EMBL" id="FXTY01000002">
    <property type="protein sequence ID" value="SMP12837.1"/>
    <property type="molecule type" value="Genomic_DNA"/>
</dbReference>
<comment type="caution">
    <text evidence="2">The sequence shown here is derived from an EMBL/GenBank/DDBJ whole genome shotgun (WGS) entry which is preliminary data.</text>
</comment>
<name>A0ABY1NLE5_9RHOB</name>
<feature type="chain" id="PRO_5045109544" evidence="1">
    <location>
        <begin position="23"/>
        <end position="101"/>
    </location>
</feature>
<reference evidence="2 3" key="1">
    <citation type="submission" date="2017-05" db="EMBL/GenBank/DDBJ databases">
        <authorList>
            <person name="Varghese N."/>
            <person name="Submissions S."/>
        </authorList>
    </citation>
    <scope>NUCLEOTIDE SEQUENCE [LARGE SCALE GENOMIC DNA]</scope>
    <source>
        <strain evidence="2 3">DSM 29734</strain>
    </source>
</reference>
<feature type="signal peptide" evidence="1">
    <location>
        <begin position="1"/>
        <end position="22"/>
    </location>
</feature>
<dbReference type="Pfam" id="PF10048">
    <property type="entry name" value="DUF2282"/>
    <property type="match status" value="1"/>
</dbReference>
<keyword evidence="1" id="KW-0732">Signal</keyword>
<dbReference type="RefSeq" id="WP_283425138.1">
    <property type="nucleotide sequence ID" value="NZ_FXTY01000002.1"/>
</dbReference>
<evidence type="ECO:0000313" key="2">
    <source>
        <dbReference type="EMBL" id="SMP12837.1"/>
    </source>
</evidence>
<evidence type="ECO:0000256" key="1">
    <source>
        <dbReference type="SAM" id="SignalP"/>
    </source>
</evidence>
<dbReference type="Proteomes" id="UP001157961">
    <property type="component" value="Unassembled WGS sequence"/>
</dbReference>
<evidence type="ECO:0000313" key="3">
    <source>
        <dbReference type="Proteomes" id="UP001157961"/>
    </source>
</evidence>
<protein>
    <submittedName>
        <fullName evidence="2">Predicted integral membrane protein</fullName>
    </submittedName>
</protein>
<proteinExistence type="predicted"/>
<keyword evidence="3" id="KW-1185">Reference proteome</keyword>
<sequence length="101" mass="10068">MSNTVKTLAVASAVAAALSAHATTAVAAEKEKCYGVSLAGQNDCAAGPGTTCAGTSTSDYQGNAWKLVDAGTCASMELPAMADGKARMGSLEALERDLPKS</sequence>
<gene>
    <name evidence="2" type="ORF">SAMN06265373_102397</name>
</gene>
<accession>A0ABY1NLE5</accession>